<organism evidence="1 2">
    <name type="scientific">Dyadobacter soli</name>
    <dbReference type="NCBI Taxonomy" id="659014"/>
    <lineage>
        <taxon>Bacteria</taxon>
        <taxon>Pseudomonadati</taxon>
        <taxon>Bacteroidota</taxon>
        <taxon>Cytophagia</taxon>
        <taxon>Cytophagales</taxon>
        <taxon>Spirosomataceae</taxon>
        <taxon>Dyadobacter</taxon>
    </lineage>
</organism>
<keyword evidence="2" id="KW-1185">Reference proteome</keyword>
<gene>
    <name evidence="1" type="ORF">SAMN04487996_10681</name>
</gene>
<sequence length="89" mass="11012">MYIKWKVRRAIFYLRGNAFVCFLLVKFMSDEERKELEEEDLLLKNLLRFYHEYRQNLSMTNQQLEQHVDAILERIWEIKQLLKSSMENP</sequence>
<dbReference type="EMBL" id="FNAN01000006">
    <property type="protein sequence ID" value="SDE63529.1"/>
    <property type="molecule type" value="Genomic_DNA"/>
</dbReference>
<accession>A0A1G7EIN1</accession>
<dbReference type="Proteomes" id="UP000198748">
    <property type="component" value="Unassembled WGS sequence"/>
</dbReference>
<name>A0A1G7EIN1_9BACT</name>
<reference evidence="2" key="1">
    <citation type="submission" date="2016-10" db="EMBL/GenBank/DDBJ databases">
        <authorList>
            <person name="Varghese N."/>
            <person name="Submissions S."/>
        </authorList>
    </citation>
    <scope>NUCLEOTIDE SEQUENCE [LARGE SCALE GENOMIC DNA]</scope>
    <source>
        <strain evidence="2">DSM 25329</strain>
    </source>
</reference>
<dbReference type="AlphaFoldDB" id="A0A1G7EIN1"/>
<protein>
    <submittedName>
        <fullName evidence="1">Uncharacterized protein</fullName>
    </submittedName>
</protein>
<evidence type="ECO:0000313" key="1">
    <source>
        <dbReference type="EMBL" id="SDE63529.1"/>
    </source>
</evidence>
<proteinExistence type="predicted"/>
<evidence type="ECO:0000313" key="2">
    <source>
        <dbReference type="Proteomes" id="UP000198748"/>
    </source>
</evidence>